<dbReference type="SMART" id="SM00408">
    <property type="entry name" value="IGc2"/>
    <property type="match status" value="3"/>
</dbReference>
<evidence type="ECO:0000313" key="12">
    <source>
        <dbReference type="Proteomes" id="UP000002852"/>
    </source>
</evidence>
<evidence type="ECO:0000256" key="3">
    <source>
        <dbReference type="ARBA" id="ARBA00006692"/>
    </source>
</evidence>
<evidence type="ECO:0000259" key="10">
    <source>
        <dbReference type="PROSITE" id="PS50835"/>
    </source>
</evidence>
<reference evidence="12" key="2">
    <citation type="journal article" date="2013" name="Nat. Genet.">
        <title>The genome of the platyfish, Xiphophorus maculatus, provides insights into evolutionary adaptation and several complex traits.</title>
        <authorList>
            <person name="Schartl M."/>
            <person name="Walter R.B."/>
            <person name="Shen Y."/>
            <person name="Garcia T."/>
            <person name="Catchen J."/>
            <person name="Amores A."/>
            <person name="Braasch I."/>
            <person name="Chalopin D."/>
            <person name="Volff J.N."/>
            <person name="Lesch K.P."/>
            <person name="Bisazza A."/>
            <person name="Minx P."/>
            <person name="Hillier L."/>
            <person name="Wilson R.K."/>
            <person name="Fuerstenberg S."/>
            <person name="Boore J."/>
            <person name="Searle S."/>
            <person name="Postlethwait J.H."/>
            <person name="Warren W.C."/>
        </authorList>
    </citation>
    <scope>NUCLEOTIDE SEQUENCE [LARGE SCALE GENOMIC DNA]</scope>
    <source>
        <strain evidence="12">JP 163 A</strain>
    </source>
</reference>
<accession>A0A3B5Q518</accession>
<evidence type="ECO:0000313" key="11">
    <source>
        <dbReference type="Ensembl" id="ENSXMAP00000025319.1"/>
    </source>
</evidence>
<dbReference type="GO" id="GO:0005737">
    <property type="term" value="C:cytoplasm"/>
    <property type="evidence" value="ECO:0007669"/>
    <property type="project" value="UniProtKB-SubCell"/>
</dbReference>
<sequence>MCYCCCHAEQAISIVRGMKSLEVMEPKPALFQVETSLKSGRPPKWTLNSEVLEHSAGVNIDRQGNLHSLCFTSTDSSMSGPVVFVAGKSRSTAQLSVKGDLCCEFAPSPRVVRWFKGRTALKLSNKYTMKREGKRVELIIHGLTGTDAGQYRCMAGGSQSTAQVKVEGASIKSLFNITMVCHLANHDHPCLCVTAKTLKLVKHLEPVDIEENGTATFSCELNYVVANAEWLVNNVRLSSNAINRIQHMGTMHSLVMQKLRPQESRVTFKVKGQIWNYLKCTIKKTPELGKHINILVLLLSPERPAVFLRSLEDVVGEELGEICLQCEISKDSVTPLWRKDGTVLTPDDKHEFVQCGKCRALIIHSLSKNDAGQYTCDLGTSQSKAKVTVHDLHVTIVQRIKTVSVLESENCTFECLLSHELDDEPIWTINGQVVVTNSRIQLVNNSRIYKMEIRDVVLSDAGDVVFTIKDLSCRTMLFVKGEQLCLMCLFCPFEADIKILSVFPPLEKPVHIFRDLLNVKAVPGEDAELSCEITKPEVTIRWLKNGRPIRQSPKYEMSIEKNLARLVIKNASIRDSGEYCCEADGVASRAKQSSPSLCMLWRPKKESLLH</sequence>
<keyword evidence="6" id="KW-0677">Repeat</keyword>
<dbReference type="OMA" id="QLSHAKT"/>
<dbReference type="InterPro" id="IPR003598">
    <property type="entry name" value="Ig_sub2"/>
</dbReference>
<dbReference type="PANTHER" id="PTHR35971">
    <property type="entry name" value="SI:DKEY-31G6.6"/>
    <property type="match status" value="1"/>
</dbReference>
<keyword evidence="7" id="KW-1015">Disulfide bond</keyword>
<keyword evidence="9" id="KW-0393">Immunoglobulin domain</keyword>
<dbReference type="InterPro" id="IPR052385">
    <property type="entry name" value="Obscurin/Obscurin-like_Reg"/>
</dbReference>
<dbReference type="FunFam" id="2.60.40.10:FF:000050">
    <property type="entry name" value="Titin isoform B"/>
    <property type="match status" value="1"/>
</dbReference>
<evidence type="ECO:0000256" key="8">
    <source>
        <dbReference type="ARBA" id="ARBA00023242"/>
    </source>
</evidence>
<reference evidence="11" key="4">
    <citation type="submission" date="2025-09" db="UniProtKB">
        <authorList>
            <consortium name="Ensembl"/>
        </authorList>
    </citation>
    <scope>IDENTIFICATION</scope>
    <source>
        <strain evidence="11">JP 163 A</strain>
    </source>
</reference>
<comment type="subcellular location">
    <subcellularLocation>
        <location evidence="2">Cytoplasm</location>
    </subcellularLocation>
    <subcellularLocation>
        <location evidence="1">Nucleus</location>
    </subcellularLocation>
</comment>
<evidence type="ECO:0000256" key="2">
    <source>
        <dbReference type="ARBA" id="ARBA00004496"/>
    </source>
</evidence>
<dbReference type="PROSITE" id="PS50835">
    <property type="entry name" value="IG_LIKE"/>
    <property type="match status" value="3"/>
</dbReference>
<dbReference type="InterPro" id="IPR013783">
    <property type="entry name" value="Ig-like_fold"/>
</dbReference>
<feature type="domain" description="Ig-like" evidence="10">
    <location>
        <begin position="504"/>
        <end position="598"/>
    </location>
</feature>
<dbReference type="PANTHER" id="PTHR35971:SF4">
    <property type="entry name" value="OBSCURIN"/>
    <property type="match status" value="1"/>
</dbReference>
<evidence type="ECO:0000256" key="7">
    <source>
        <dbReference type="ARBA" id="ARBA00023157"/>
    </source>
</evidence>
<dbReference type="AlphaFoldDB" id="A0A3B5Q518"/>
<dbReference type="FunFam" id="2.60.40.10:FF:000707">
    <property type="entry name" value="Obscurin, cytoskeletal calmodulin and titin-interacting RhoGEF"/>
    <property type="match status" value="1"/>
</dbReference>
<feature type="domain" description="Ig-like" evidence="10">
    <location>
        <begin position="81"/>
        <end position="165"/>
    </location>
</feature>
<reference evidence="11" key="3">
    <citation type="submission" date="2025-08" db="UniProtKB">
        <authorList>
            <consortium name="Ensembl"/>
        </authorList>
    </citation>
    <scope>IDENTIFICATION</scope>
    <source>
        <strain evidence="11">JP 163 A</strain>
    </source>
</reference>
<dbReference type="Proteomes" id="UP000002852">
    <property type="component" value="Unassembled WGS sequence"/>
</dbReference>
<evidence type="ECO:0000256" key="4">
    <source>
        <dbReference type="ARBA" id="ARBA00022490"/>
    </source>
</evidence>
<protein>
    <recommendedName>
        <fullName evidence="10">Ig-like domain-containing protein</fullName>
    </recommendedName>
</protein>
<proteinExistence type="inferred from homology"/>
<keyword evidence="8" id="KW-0539">Nucleus</keyword>
<keyword evidence="4" id="KW-0963">Cytoplasm</keyword>
<dbReference type="Ensembl" id="ENSXMAT00000041140.1">
    <property type="protein sequence ID" value="ENSXMAP00000025319.1"/>
    <property type="gene ID" value="ENSXMAG00000020977.1"/>
</dbReference>
<evidence type="ECO:0000256" key="5">
    <source>
        <dbReference type="ARBA" id="ARBA00022553"/>
    </source>
</evidence>
<evidence type="ECO:0000256" key="1">
    <source>
        <dbReference type="ARBA" id="ARBA00004123"/>
    </source>
</evidence>
<comment type="similarity">
    <text evidence="3">Belongs to the protein kinase superfamily. CAMK Ser/Thr protein kinase family.</text>
</comment>
<evidence type="ECO:0000256" key="9">
    <source>
        <dbReference type="ARBA" id="ARBA00023319"/>
    </source>
</evidence>
<keyword evidence="5" id="KW-0597">Phosphoprotein</keyword>
<keyword evidence="12" id="KW-1185">Reference proteome</keyword>
<organism evidence="11 12">
    <name type="scientific">Xiphophorus maculatus</name>
    <name type="common">Southern platyfish</name>
    <name type="synonym">Platypoecilus maculatus</name>
    <dbReference type="NCBI Taxonomy" id="8083"/>
    <lineage>
        <taxon>Eukaryota</taxon>
        <taxon>Metazoa</taxon>
        <taxon>Chordata</taxon>
        <taxon>Craniata</taxon>
        <taxon>Vertebrata</taxon>
        <taxon>Euteleostomi</taxon>
        <taxon>Actinopterygii</taxon>
        <taxon>Neopterygii</taxon>
        <taxon>Teleostei</taxon>
        <taxon>Neoteleostei</taxon>
        <taxon>Acanthomorphata</taxon>
        <taxon>Ovalentaria</taxon>
        <taxon>Atherinomorphae</taxon>
        <taxon>Cyprinodontiformes</taxon>
        <taxon>Poeciliidae</taxon>
        <taxon>Poeciliinae</taxon>
        <taxon>Xiphophorus</taxon>
    </lineage>
</organism>
<evidence type="ECO:0000256" key="6">
    <source>
        <dbReference type="ARBA" id="ARBA00022737"/>
    </source>
</evidence>
<dbReference type="Pfam" id="PF07679">
    <property type="entry name" value="I-set"/>
    <property type="match status" value="3"/>
</dbReference>
<dbReference type="InParanoid" id="A0A3B5Q518"/>
<dbReference type="CDD" id="cd00096">
    <property type="entry name" value="Ig"/>
    <property type="match status" value="1"/>
</dbReference>
<dbReference type="InterPro" id="IPR013098">
    <property type="entry name" value="Ig_I-set"/>
</dbReference>
<name>A0A3B5Q518_XIPMA</name>
<reference evidence="12" key="1">
    <citation type="submission" date="2012-01" db="EMBL/GenBank/DDBJ databases">
        <authorList>
            <person name="Walter R."/>
            <person name="Schartl M."/>
            <person name="Warren W."/>
        </authorList>
    </citation>
    <scope>NUCLEOTIDE SEQUENCE [LARGE SCALE GENOMIC DNA]</scope>
    <source>
        <strain evidence="12">JP 163 A</strain>
    </source>
</reference>
<dbReference type="GO" id="GO:0005634">
    <property type="term" value="C:nucleus"/>
    <property type="evidence" value="ECO:0007669"/>
    <property type="project" value="UniProtKB-SubCell"/>
</dbReference>
<feature type="domain" description="Ig-like" evidence="10">
    <location>
        <begin position="304"/>
        <end position="388"/>
    </location>
</feature>
<dbReference type="STRING" id="8083.ENSXMAP00000025319"/>
<dbReference type="GeneTree" id="ENSGT00940000154756"/>
<dbReference type="InterPro" id="IPR003599">
    <property type="entry name" value="Ig_sub"/>
</dbReference>
<dbReference type="InterPro" id="IPR007110">
    <property type="entry name" value="Ig-like_dom"/>
</dbReference>
<dbReference type="Gene3D" id="2.60.40.10">
    <property type="entry name" value="Immunoglobulins"/>
    <property type="match status" value="6"/>
</dbReference>
<dbReference type="SUPFAM" id="SSF48726">
    <property type="entry name" value="Immunoglobulin"/>
    <property type="match status" value="6"/>
</dbReference>
<dbReference type="SMART" id="SM00409">
    <property type="entry name" value="IG"/>
    <property type="match status" value="5"/>
</dbReference>
<dbReference type="InterPro" id="IPR036179">
    <property type="entry name" value="Ig-like_dom_sf"/>
</dbReference>